<sequence>MSHRQHPLKFIRYLDFVDEDLKCSGCDADFKDSGRGRAYYCTQCKFIISRHCASAPKTLTLAENVSYELFFSFPFKHEKGEIKCNICSDLLVIKDGLFYYNLERDEALHIFVPSGKNPDMTRPSWTCCLFNV</sequence>
<dbReference type="Pfam" id="PF03107">
    <property type="entry name" value="C1_2"/>
    <property type="match status" value="1"/>
</dbReference>
<dbReference type="AlphaFoldDB" id="A0AAE1VX99"/>
<dbReference type="InterPro" id="IPR004146">
    <property type="entry name" value="DC1"/>
</dbReference>
<dbReference type="EMBL" id="JAVYJV010000002">
    <property type="protein sequence ID" value="KAK4378039.1"/>
    <property type="molecule type" value="Genomic_DNA"/>
</dbReference>
<proteinExistence type="predicted"/>
<accession>A0AAE1VX99</accession>
<dbReference type="Proteomes" id="UP001291623">
    <property type="component" value="Unassembled WGS sequence"/>
</dbReference>
<comment type="caution">
    <text evidence="3">The sequence shown here is derived from an EMBL/GenBank/DDBJ whole genome shotgun (WGS) entry which is preliminary data.</text>
</comment>
<dbReference type="InterPro" id="IPR046349">
    <property type="entry name" value="C1-like_sf"/>
</dbReference>
<dbReference type="SUPFAM" id="SSF57889">
    <property type="entry name" value="Cysteine-rich domain"/>
    <property type="match status" value="1"/>
</dbReference>
<evidence type="ECO:0000313" key="3">
    <source>
        <dbReference type="EMBL" id="KAK4378039.1"/>
    </source>
</evidence>
<reference evidence="3" key="1">
    <citation type="submission" date="2023-12" db="EMBL/GenBank/DDBJ databases">
        <title>Genome assembly of Anisodus tanguticus.</title>
        <authorList>
            <person name="Wang Y.-J."/>
        </authorList>
    </citation>
    <scope>NUCLEOTIDE SEQUENCE</scope>
    <source>
        <strain evidence="3">KB-2021</strain>
        <tissue evidence="3">Leaf</tissue>
    </source>
</reference>
<dbReference type="PANTHER" id="PTHR46288:SF27">
    <property type="entry name" value="CYSTEINE_HISTIDINE-RICH C1 DOMAIN FAMILY PROTEIN"/>
    <property type="match status" value="1"/>
</dbReference>
<evidence type="ECO:0000313" key="4">
    <source>
        <dbReference type="Proteomes" id="UP001291623"/>
    </source>
</evidence>
<gene>
    <name evidence="3" type="ORF">RND71_004335</name>
</gene>
<protein>
    <recommendedName>
        <fullName evidence="2">DC1 domain-containing protein</fullName>
    </recommendedName>
</protein>
<dbReference type="PANTHER" id="PTHR46288">
    <property type="entry name" value="PHORBOL-ESTER/DAG-TYPE DOMAIN-CONTAINING PROTEIN"/>
    <property type="match status" value="1"/>
</dbReference>
<feature type="domain" description="DC1" evidence="2">
    <location>
        <begin position="2"/>
        <end position="53"/>
    </location>
</feature>
<keyword evidence="1" id="KW-0677">Repeat</keyword>
<evidence type="ECO:0000259" key="2">
    <source>
        <dbReference type="Pfam" id="PF03107"/>
    </source>
</evidence>
<organism evidence="3 4">
    <name type="scientific">Anisodus tanguticus</name>
    <dbReference type="NCBI Taxonomy" id="243964"/>
    <lineage>
        <taxon>Eukaryota</taxon>
        <taxon>Viridiplantae</taxon>
        <taxon>Streptophyta</taxon>
        <taxon>Embryophyta</taxon>
        <taxon>Tracheophyta</taxon>
        <taxon>Spermatophyta</taxon>
        <taxon>Magnoliopsida</taxon>
        <taxon>eudicotyledons</taxon>
        <taxon>Gunneridae</taxon>
        <taxon>Pentapetalae</taxon>
        <taxon>asterids</taxon>
        <taxon>lamiids</taxon>
        <taxon>Solanales</taxon>
        <taxon>Solanaceae</taxon>
        <taxon>Solanoideae</taxon>
        <taxon>Hyoscyameae</taxon>
        <taxon>Anisodus</taxon>
    </lineage>
</organism>
<keyword evidence="4" id="KW-1185">Reference proteome</keyword>
<name>A0AAE1VX99_9SOLA</name>
<evidence type="ECO:0000256" key="1">
    <source>
        <dbReference type="ARBA" id="ARBA00022737"/>
    </source>
</evidence>